<name>A0A7T4WNZ5_9HYME</name>
<feature type="transmembrane region" description="Helical" evidence="9">
    <location>
        <begin position="470"/>
        <end position="488"/>
    </location>
</feature>
<evidence type="ECO:0000256" key="1">
    <source>
        <dbReference type="ARBA" id="ARBA00003257"/>
    </source>
</evidence>
<dbReference type="GO" id="GO:0016020">
    <property type="term" value="C:membrane"/>
    <property type="evidence" value="ECO:0007669"/>
    <property type="project" value="UniProtKB-SubCell"/>
</dbReference>
<feature type="transmembrane region" description="Helical" evidence="9">
    <location>
        <begin position="330"/>
        <end position="350"/>
    </location>
</feature>
<dbReference type="GO" id="GO:0015990">
    <property type="term" value="P:electron transport coupled proton transport"/>
    <property type="evidence" value="ECO:0007669"/>
    <property type="project" value="TreeGrafter"/>
</dbReference>
<protein>
    <recommendedName>
        <fullName evidence="3">NADH:ubiquinone reductase (H(+)-translocating)</fullName>
        <ecNumber evidence="3">7.1.1.2</ecNumber>
    </recommendedName>
    <alternativeName>
        <fullName evidence="7">NADH dehydrogenase subunit 5</fullName>
    </alternativeName>
</protein>
<feature type="transmembrane region" description="Helical" evidence="9">
    <location>
        <begin position="446"/>
        <end position="464"/>
    </location>
</feature>
<reference evidence="11" key="1">
    <citation type="submission" date="2020-08" db="EMBL/GenBank/DDBJ databases">
        <authorList>
            <person name="Lu H.H."/>
            <person name="He B."/>
            <person name="Huang D.Y."/>
        </authorList>
    </citation>
    <scope>NUCLEOTIDE SEQUENCE</scope>
</reference>
<feature type="transmembrane region" description="Helical" evidence="9">
    <location>
        <begin position="527"/>
        <end position="543"/>
    </location>
</feature>
<evidence type="ECO:0000259" key="10">
    <source>
        <dbReference type="Pfam" id="PF00361"/>
    </source>
</evidence>
<dbReference type="EC" id="7.1.1.2" evidence="3"/>
<organism evidence="11">
    <name type="scientific">Euaspis polynesia</name>
    <dbReference type="NCBI Taxonomy" id="1352276"/>
    <lineage>
        <taxon>Eukaryota</taxon>
        <taxon>Metazoa</taxon>
        <taxon>Ecdysozoa</taxon>
        <taxon>Arthropoda</taxon>
        <taxon>Hexapoda</taxon>
        <taxon>Insecta</taxon>
        <taxon>Pterygota</taxon>
        <taxon>Neoptera</taxon>
        <taxon>Endopterygota</taxon>
        <taxon>Hymenoptera</taxon>
        <taxon>Apocrita</taxon>
        <taxon>Aculeata</taxon>
        <taxon>Apoidea</taxon>
        <taxon>Anthophila</taxon>
        <taxon>Megachilidae</taxon>
        <taxon>Megachilinae</taxon>
        <taxon>Euaspis</taxon>
    </lineage>
</organism>
<dbReference type="PANTHER" id="PTHR42829:SF2">
    <property type="entry name" value="NADH-UBIQUINONE OXIDOREDUCTASE CHAIN 5"/>
    <property type="match status" value="1"/>
</dbReference>
<feature type="transmembrane region" description="Helical" evidence="9">
    <location>
        <begin position="147"/>
        <end position="168"/>
    </location>
</feature>
<evidence type="ECO:0000256" key="8">
    <source>
        <dbReference type="ARBA" id="ARBA00049551"/>
    </source>
</evidence>
<feature type="transmembrane region" description="Helical" evidence="9">
    <location>
        <begin position="6"/>
        <end position="26"/>
    </location>
</feature>
<accession>A0A7T4WNZ5</accession>
<dbReference type="InterPro" id="IPR003945">
    <property type="entry name" value="NU5C-like"/>
</dbReference>
<evidence type="ECO:0000256" key="6">
    <source>
        <dbReference type="ARBA" id="ARBA00023136"/>
    </source>
</evidence>
<dbReference type="InterPro" id="IPR001750">
    <property type="entry name" value="ND/Mrp_TM"/>
</dbReference>
<dbReference type="PRINTS" id="PR01434">
    <property type="entry name" value="NADHDHGNASE5"/>
</dbReference>
<evidence type="ECO:0000313" key="11">
    <source>
        <dbReference type="EMBL" id="QQD78163.1"/>
    </source>
</evidence>
<dbReference type="PANTHER" id="PTHR42829">
    <property type="entry name" value="NADH-UBIQUINONE OXIDOREDUCTASE CHAIN 5"/>
    <property type="match status" value="1"/>
</dbReference>
<dbReference type="GO" id="GO:0042773">
    <property type="term" value="P:ATP synthesis coupled electron transport"/>
    <property type="evidence" value="ECO:0007669"/>
    <property type="project" value="InterPro"/>
</dbReference>
<dbReference type="Pfam" id="PF00361">
    <property type="entry name" value="Proton_antipo_M"/>
    <property type="match status" value="1"/>
</dbReference>
<keyword evidence="11" id="KW-0496">Mitochondrion</keyword>
<keyword evidence="4 9" id="KW-0812">Transmembrane</keyword>
<comment type="subcellular location">
    <subcellularLocation>
        <location evidence="2">Membrane</location>
        <topology evidence="2">Multi-pass membrane protein</topology>
    </subcellularLocation>
</comment>
<dbReference type="AlphaFoldDB" id="A0A7T4WNZ5"/>
<comment type="function">
    <text evidence="1">Core subunit of the mitochondrial membrane respiratory chain NADH dehydrogenase (Complex I) that is believed to belong to the minimal assembly required for catalysis. Complex I functions in the transfer of electrons from NADH to the respiratory chain. The immediate electron acceptor for the enzyme is believed to be ubiquinone.</text>
</comment>
<reference evidence="11" key="2">
    <citation type="journal article" date="2021" name="Insects">
        <title>Comparative Mitogenomic Analysis of Two Cuckoo Bees (Apoidea: Anthophila: Megachilidae) with Phylogenetic Implications.</title>
        <authorList>
            <person name="Lu H."/>
            <person name="He B."/>
            <person name="Hao Y."/>
            <person name="Zhou Z."/>
            <person name="Su C."/>
            <person name="Huang D."/>
        </authorList>
    </citation>
    <scope>NUCLEOTIDE SEQUENCE</scope>
</reference>
<dbReference type="GO" id="GO:0008137">
    <property type="term" value="F:NADH dehydrogenase (ubiquinone) activity"/>
    <property type="evidence" value="ECO:0007669"/>
    <property type="project" value="UniProtKB-EC"/>
</dbReference>
<evidence type="ECO:0000256" key="4">
    <source>
        <dbReference type="ARBA" id="ARBA00022692"/>
    </source>
</evidence>
<evidence type="ECO:0000256" key="2">
    <source>
        <dbReference type="ARBA" id="ARBA00004141"/>
    </source>
</evidence>
<feature type="transmembrane region" description="Helical" evidence="9">
    <location>
        <begin position="262"/>
        <end position="282"/>
    </location>
</feature>
<feature type="transmembrane region" description="Helical" evidence="9">
    <location>
        <begin position="47"/>
        <end position="72"/>
    </location>
</feature>
<dbReference type="GO" id="GO:0003954">
    <property type="term" value="F:NADH dehydrogenase activity"/>
    <property type="evidence" value="ECO:0007669"/>
    <property type="project" value="TreeGrafter"/>
</dbReference>
<dbReference type="EMBL" id="MT909816">
    <property type="protein sequence ID" value="QQD78163.1"/>
    <property type="molecule type" value="Genomic_DNA"/>
</dbReference>
<evidence type="ECO:0000256" key="9">
    <source>
        <dbReference type="SAM" id="Phobius"/>
    </source>
</evidence>
<feature type="transmembrane region" description="Helical" evidence="9">
    <location>
        <begin position="236"/>
        <end position="256"/>
    </location>
</feature>
<feature type="transmembrane region" description="Helical" evidence="9">
    <location>
        <begin position="413"/>
        <end position="434"/>
    </location>
</feature>
<evidence type="ECO:0000256" key="3">
    <source>
        <dbReference type="ARBA" id="ARBA00012944"/>
    </source>
</evidence>
<gene>
    <name evidence="11" type="primary">nad5</name>
</gene>
<proteinExistence type="predicted"/>
<evidence type="ECO:0000256" key="7">
    <source>
        <dbReference type="ARBA" id="ARBA00031027"/>
    </source>
</evidence>
<feature type="domain" description="NADH:quinone oxidoreductase/Mrp antiporter transmembrane" evidence="10">
    <location>
        <begin position="102"/>
        <end position="377"/>
    </location>
</feature>
<feature type="transmembrane region" description="Helical" evidence="9">
    <location>
        <begin position="84"/>
        <end position="101"/>
    </location>
</feature>
<feature type="transmembrane region" description="Helical" evidence="9">
    <location>
        <begin position="289"/>
        <end position="310"/>
    </location>
</feature>
<keyword evidence="5 9" id="KW-1133">Transmembrane helix</keyword>
<geneLocation type="mitochondrion" evidence="11"/>
<evidence type="ECO:0000256" key="5">
    <source>
        <dbReference type="ARBA" id="ARBA00022989"/>
    </source>
</evidence>
<feature type="transmembrane region" description="Helical" evidence="9">
    <location>
        <begin position="370"/>
        <end position="393"/>
    </location>
</feature>
<feature type="transmembrane region" description="Helical" evidence="9">
    <location>
        <begin position="108"/>
        <end position="127"/>
    </location>
</feature>
<keyword evidence="6 9" id="KW-0472">Membrane</keyword>
<comment type="catalytic activity">
    <reaction evidence="8">
        <text>a ubiquinone + NADH + 5 H(+)(in) = a ubiquinol + NAD(+) + 4 H(+)(out)</text>
        <dbReference type="Rhea" id="RHEA:29091"/>
        <dbReference type="Rhea" id="RHEA-COMP:9565"/>
        <dbReference type="Rhea" id="RHEA-COMP:9566"/>
        <dbReference type="ChEBI" id="CHEBI:15378"/>
        <dbReference type="ChEBI" id="CHEBI:16389"/>
        <dbReference type="ChEBI" id="CHEBI:17976"/>
        <dbReference type="ChEBI" id="CHEBI:57540"/>
        <dbReference type="ChEBI" id="CHEBI:57945"/>
        <dbReference type="EC" id="7.1.1.2"/>
    </reaction>
</comment>
<sequence>MILFMMFYFMLMMFLMFYFNFMYLYMMKSMYLLEWVIYMYYSFKFSFIMYLDWMSMVFLMTVALISLLIYLYSVEYMEGDNLERFGYLLLLFIFSMMFMILSPSILTILLGWDGLGLSSYCLIIYYQNMNAYNSGMLTIFMNRIGDVGILLLICMGFMVGSMNMLIYCFDKYMMYLLMLICFTKSAQMPFSLWLPAAMMAPTPVSALVHSSTLVTAGIYLMIRYNMFMYINNINEYMLLISSLTMLMAGFIANYEFDFKKIIALSTLSQLGLMMSILSLGMWELSFFHLIIHALFKSLMFLCVGSFIHYFKNNQDIRLFGGLLKNYPFKVMVLIFSLMNLMGFPFLSGYFSKDLIMEYMFMNKLNFMSFLMLILGTVFTMSYSSRMILFMIFYKNSSFMYMYKKESMIMNFCMFLLFFMLINMGFMFMEMNYYFYMMMMTINQKMLILKMMIVGLLLGMFYYMYSIKQLGFYLTNMYLLSMMYKLYYFPLKFMMNIEIIYDKNLVEFSMMLIKLKLMMNYKLMKNEFNLMNLLMLYILLVFLIN</sequence>
<feature type="transmembrane region" description="Helical" evidence="9">
    <location>
        <begin position="206"/>
        <end position="224"/>
    </location>
</feature>